<dbReference type="Gene3D" id="3.20.80.10">
    <property type="entry name" value="Regulatory factor, effector binding domain"/>
    <property type="match status" value="1"/>
</dbReference>
<accession>A0A376NVD1</accession>
<evidence type="ECO:0000259" key="1">
    <source>
        <dbReference type="Pfam" id="PF06445"/>
    </source>
</evidence>
<reference evidence="2 3" key="1">
    <citation type="submission" date="2018-06" db="EMBL/GenBank/DDBJ databases">
        <authorList>
            <consortium name="Pathogen Informatics"/>
            <person name="Doyle S."/>
        </authorList>
    </citation>
    <scope>NUCLEOTIDE SEQUENCE [LARGE SCALE GENOMIC DNA]</scope>
    <source>
        <strain evidence="2 3">NCTC11341</strain>
    </source>
</reference>
<evidence type="ECO:0000313" key="2">
    <source>
        <dbReference type="EMBL" id="STH69996.1"/>
    </source>
</evidence>
<dbReference type="InterPro" id="IPR029442">
    <property type="entry name" value="GyrI-like"/>
</dbReference>
<protein>
    <submittedName>
        <fullName evidence="2">Putative regulatory protein</fullName>
    </submittedName>
</protein>
<feature type="domain" description="GyrI-like small molecule binding" evidence="1">
    <location>
        <begin position="28"/>
        <end position="68"/>
    </location>
</feature>
<dbReference type="AlphaFoldDB" id="A0A376NVD1"/>
<dbReference type="InterPro" id="IPR011256">
    <property type="entry name" value="Reg_factor_effector_dom_sf"/>
</dbReference>
<dbReference type="Proteomes" id="UP000254428">
    <property type="component" value="Unassembled WGS sequence"/>
</dbReference>
<dbReference type="SUPFAM" id="SSF55136">
    <property type="entry name" value="Probable bacterial effector-binding domain"/>
    <property type="match status" value="1"/>
</dbReference>
<evidence type="ECO:0000313" key="3">
    <source>
        <dbReference type="Proteomes" id="UP000254428"/>
    </source>
</evidence>
<name>A0A376NVD1_ECOLX</name>
<dbReference type="EMBL" id="UGBT01000002">
    <property type="protein sequence ID" value="STH69996.1"/>
    <property type="molecule type" value="Genomic_DNA"/>
</dbReference>
<sequence>MVNLPVDVMPWPATLASWTIFTHDMGHYRHWLPASGEKMRKAPILFHYTNLAEGVTEQRLETDVYVPLA</sequence>
<gene>
    <name evidence="2" type="ORF">NCTC11341_01536</name>
</gene>
<proteinExistence type="predicted"/>
<organism evidence="2 3">
    <name type="scientific">Escherichia coli</name>
    <dbReference type="NCBI Taxonomy" id="562"/>
    <lineage>
        <taxon>Bacteria</taxon>
        <taxon>Pseudomonadati</taxon>
        <taxon>Pseudomonadota</taxon>
        <taxon>Gammaproteobacteria</taxon>
        <taxon>Enterobacterales</taxon>
        <taxon>Enterobacteriaceae</taxon>
        <taxon>Escherichia</taxon>
    </lineage>
</organism>
<dbReference type="Pfam" id="PF06445">
    <property type="entry name" value="GyrI-like"/>
    <property type="match status" value="1"/>
</dbReference>